<dbReference type="Gene3D" id="3.30.830.10">
    <property type="entry name" value="Metalloenzyme, LuxS/M16 peptidase-like"/>
    <property type="match status" value="2"/>
</dbReference>
<dbReference type="Proteomes" id="UP001595617">
    <property type="component" value="Unassembled WGS sequence"/>
</dbReference>
<proteinExistence type="predicted"/>
<name>A0ABV7ZXV5_9GAMM</name>
<keyword evidence="1" id="KW-0472">Membrane</keyword>
<keyword evidence="1" id="KW-1133">Transmembrane helix</keyword>
<comment type="caution">
    <text evidence="2">The sequence shown here is derived from an EMBL/GenBank/DDBJ whole genome shotgun (WGS) entry which is preliminary data.</text>
</comment>
<evidence type="ECO:0000313" key="3">
    <source>
        <dbReference type="Proteomes" id="UP001595617"/>
    </source>
</evidence>
<protein>
    <recommendedName>
        <fullName evidence="4">Insulinase family protein</fullName>
    </recommendedName>
</protein>
<dbReference type="SUPFAM" id="SSF63411">
    <property type="entry name" value="LuxS/MPP-like metallohydrolase"/>
    <property type="match status" value="1"/>
</dbReference>
<organism evidence="2 3">
    <name type="scientific">Saccharospirillum mangrovi</name>
    <dbReference type="NCBI Taxonomy" id="2161747"/>
    <lineage>
        <taxon>Bacteria</taxon>
        <taxon>Pseudomonadati</taxon>
        <taxon>Pseudomonadota</taxon>
        <taxon>Gammaproteobacteria</taxon>
        <taxon>Oceanospirillales</taxon>
        <taxon>Saccharospirillaceae</taxon>
        <taxon>Saccharospirillum</taxon>
    </lineage>
</organism>
<feature type="transmembrane region" description="Helical" evidence="1">
    <location>
        <begin position="5"/>
        <end position="26"/>
    </location>
</feature>
<sequence>MLARWFLHGVSILVLVFMTVVGVLWWNHQQPTTINPLKAEQQSITLANGLRLHLLADPDAPHAEMVVDWAAGYVSEPTDLPGVHDLLLEALLHIESAAGHRHLANHLARDPLGDLTVTPQASHTRIRLQASPSVFLAEVQRMARLLHSPELPFPVIVNARHQLPAQSPAYDFLRPTEQRLLDDYVLDRFLAPGPVARSLDGWEGISDEGVARLVAQRASEKLSANLFDITLRAPLAMADLRAALPEFEELRAGTALPDAEQYAFSPMQEQLREPQIVRARELDLAPQMLLLYPWRLATEQRAEANELVRWAEAHYAGGLAERLVSNGLITHIEAHYNDEYFALRLTPTADGRANEAIIYSTASRFLAQLQNGPNANELIRRMAGDGRIAGELAITELNLDPSLFVLLESGPGAGNYNWRVEPVMQGYAQRALTLSLPQVRPSYPVADIPFIPNTFELLGWQPELLLDSEALTVWHYADNQFDTALANMTVRVHLPIGHHPEVQARWQQWAEQTPAWWTATTQWSQHGQPDSGQGLRVSVDEQGIVWSFTDTWSVVEAWAIEWRSTLDRLAPELTEPAESMVVAHRLMQARAELTPLQVPESLSEYPLTVLLSGRVDRARASGLVTPWRETDVVASPAEVAAPEPLPTRHQVAEVEVPGDASRVVRILQIPQNDVRSTVLAEWALPWLQETLEGIARRQQFTGTVQVQLVRPTGIPALQVELASSEQDPALLGLYLNTIWAELRNAVAQFPVAVFQQSTQQRAALYRAPAESITLANQYFWQDISEQRAHFNGRLERALILEGTSIEGWQYFMRQWLLEGVARQFTVYEIGAQWQEDYDRNRRLPAGSSLW</sequence>
<keyword evidence="1" id="KW-0812">Transmembrane</keyword>
<accession>A0ABV7ZXV5</accession>
<dbReference type="EMBL" id="JBHRYR010000002">
    <property type="protein sequence ID" value="MFC3852166.1"/>
    <property type="molecule type" value="Genomic_DNA"/>
</dbReference>
<keyword evidence="3" id="KW-1185">Reference proteome</keyword>
<gene>
    <name evidence="2" type="ORF">ACFOOG_04890</name>
</gene>
<evidence type="ECO:0000313" key="2">
    <source>
        <dbReference type="EMBL" id="MFC3852166.1"/>
    </source>
</evidence>
<reference evidence="3" key="1">
    <citation type="journal article" date="2019" name="Int. J. Syst. Evol. Microbiol.">
        <title>The Global Catalogue of Microorganisms (GCM) 10K type strain sequencing project: providing services to taxonomists for standard genome sequencing and annotation.</title>
        <authorList>
            <consortium name="The Broad Institute Genomics Platform"/>
            <consortium name="The Broad Institute Genome Sequencing Center for Infectious Disease"/>
            <person name="Wu L."/>
            <person name="Ma J."/>
        </authorList>
    </citation>
    <scope>NUCLEOTIDE SEQUENCE [LARGE SCALE GENOMIC DNA]</scope>
    <source>
        <strain evidence="3">IBRC 10765</strain>
    </source>
</reference>
<evidence type="ECO:0000256" key="1">
    <source>
        <dbReference type="SAM" id="Phobius"/>
    </source>
</evidence>
<dbReference type="RefSeq" id="WP_380694008.1">
    <property type="nucleotide sequence ID" value="NZ_JBHRYR010000002.1"/>
</dbReference>
<dbReference type="InterPro" id="IPR011249">
    <property type="entry name" value="Metalloenz_LuxS/M16"/>
</dbReference>
<evidence type="ECO:0008006" key="4">
    <source>
        <dbReference type="Google" id="ProtNLM"/>
    </source>
</evidence>